<accession>A0A1X1A745</accession>
<dbReference type="Proteomes" id="UP000193675">
    <property type="component" value="Unassembled WGS sequence"/>
</dbReference>
<feature type="chain" id="PRO_5012642730" description="Lipoprotein" evidence="1">
    <location>
        <begin position="18"/>
        <end position="161"/>
    </location>
</feature>
<dbReference type="PROSITE" id="PS51257">
    <property type="entry name" value="PROKAR_LIPOPROTEIN"/>
    <property type="match status" value="1"/>
</dbReference>
<protein>
    <recommendedName>
        <fullName evidence="4">Lipoprotein</fullName>
    </recommendedName>
</protein>
<proteinExistence type="predicted"/>
<evidence type="ECO:0000313" key="3">
    <source>
        <dbReference type="Proteomes" id="UP000193675"/>
    </source>
</evidence>
<dbReference type="RefSeq" id="WP_084853883.1">
    <property type="nucleotide sequence ID" value="NZ_NBWC01000002.1"/>
</dbReference>
<comment type="caution">
    <text evidence="2">The sequence shown here is derived from an EMBL/GenBank/DDBJ whole genome shotgun (WGS) entry which is preliminary data.</text>
</comment>
<dbReference type="EMBL" id="NBWC01000002">
    <property type="protein sequence ID" value="ORL67734.1"/>
    <property type="molecule type" value="Genomic_DNA"/>
</dbReference>
<evidence type="ECO:0008006" key="4">
    <source>
        <dbReference type="Google" id="ProtNLM"/>
    </source>
</evidence>
<dbReference type="AlphaFoldDB" id="A0A1X1A745"/>
<feature type="signal peptide" evidence="1">
    <location>
        <begin position="1"/>
        <end position="17"/>
    </location>
</feature>
<reference evidence="2 3" key="1">
    <citation type="submission" date="2017-04" db="EMBL/GenBank/DDBJ databases">
        <title>Presence of VIM-2 positive Pseudomonas species in chickens and their surrounding environment.</title>
        <authorList>
            <person name="Zhang R."/>
        </authorList>
    </citation>
    <scope>NUCLEOTIDE SEQUENCE [LARGE SCALE GENOMIC DNA]</scope>
    <source>
        <strain evidence="2 3">DZ-C18</strain>
    </source>
</reference>
<sequence length="161" mass="18458">MKHLLTVMMLLLLGACAWQPPLPEQLPPLELPRQFHVQQEQGGQRQDWLLVIQREDGHLRWSLLDLLGVPQARQLLEGQQWQADGLLPPNPAARELFAAMLFALTPEAQLSRLYPRAIGHDQQRRLPGRWRVTYRSADDFTLALDQGLRYYVSPLPSENAP</sequence>
<gene>
    <name evidence="2" type="ORF">B7H17_01350</name>
</gene>
<evidence type="ECO:0000313" key="2">
    <source>
        <dbReference type="EMBL" id="ORL67734.1"/>
    </source>
</evidence>
<evidence type="ECO:0000256" key="1">
    <source>
        <dbReference type="SAM" id="SignalP"/>
    </source>
</evidence>
<dbReference type="OrthoDB" id="8685017at2"/>
<keyword evidence="1" id="KW-0732">Signal</keyword>
<name>A0A1X1A745_PSEPU</name>
<organism evidence="2 3">
    <name type="scientific">Pseudomonas putida</name>
    <name type="common">Arthrobacter siderocapsulatus</name>
    <dbReference type="NCBI Taxonomy" id="303"/>
    <lineage>
        <taxon>Bacteria</taxon>
        <taxon>Pseudomonadati</taxon>
        <taxon>Pseudomonadota</taxon>
        <taxon>Gammaproteobacteria</taxon>
        <taxon>Pseudomonadales</taxon>
        <taxon>Pseudomonadaceae</taxon>
        <taxon>Pseudomonas</taxon>
    </lineage>
</organism>